<name>A0A5E4QJ22_9NEOP</name>
<gene>
    <name evidence="1" type="ORF">LSINAPIS_LOCUS9386</name>
</gene>
<sequence>MEQDAVGQELELKCPVVEQGEIAGQEAAVLVADPIPVGVRFHFGAHLQFAAARRRFGERDPVTDAAVQIARADIERRP</sequence>
<dbReference type="EMBL" id="FZQP02003446">
    <property type="protein sequence ID" value="VVC98281.1"/>
    <property type="molecule type" value="Genomic_DNA"/>
</dbReference>
<accession>A0A5E4QJ22</accession>
<evidence type="ECO:0000313" key="2">
    <source>
        <dbReference type="Proteomes" id="UP000324832"/>
    </source>
</evidence>
<proteinExistence type="predicted"/>
<protein>
    <submittedName>
        <fullName evidence="1">Uncharacterized protein</fullName>
    </submittedName>
</protein>
<keyword evidence="2" id="KW-1185">Reference proteome</keyword>
<dbReference type="Proteomes" id="UP000324832">
    <property type="component" value="Unassembled WGS sequence"/>
</dbReference>
<organism evidence="1 2">
    <name type="scientific">Leptidea sinapis</name>
    <dbReference type="NCBI Taxonomy" id="189913"/>
    <lineage>
        <taxon>Eukaryota</taxon>
        <taxon>Metazoa</taxon>
        <taxon>Ecdysozoa</taxon>
        <taxon>Arthropoda</taxon>
        <taxon>Hexapoda</taxon>
        <taxon>Insecta</taxon>
        <taxon>Pterygota</taxon>
        <taxon>Neoptera</taxon>
        <taxon>Endopterygota</taxon>
        <taxon>Lepidoptera</taxon>
        <taxon>Glossata</taxon>
        <taxon>Ditrysia</taxon>
        <taxon>Papilionoidea</taxon>
        <taxon>Pieridae</taxon>
        <taxon>Dismorphiinae</taxon>
        <taxon>Leptidea</taxon>
    </lineage>
</organism>
<dbReference type="AlphaFoldDB" id="A0A5E4QJ22"/>
<evidence type="ECO:0000313" key="1">
    <source>
        <dbReference type="EMBL" id="VVC98281.1"/>
    </source>
</evidence>
<reference evidence="1 2" key="1">
    <citation type="submission" date="2017-07" db="EMBL/GenBank/DDBJ databases">
        <authorList>
            <person name="Talla V."/>
            <person name="Backstrom N."/>
        </authorList>
    </citation>
    <scope>NUCLEOTIDE SEQUENCE [LARGE SCALE GENOMIC DNA]</scope>
</reference>